<organism evidence="1 2">
    <name type="scientific">Actinoalloteichus caeruleus DSM 43889</name>
    <dbReference type="NCBI Taxonomy" id="1120930"/>
    <lineage>
        <taxon>Bacteria</taxon>
        <taxon>Bacillati</taxon>
        <taxon>Actinomycetota</taxon>
        <taxon>Actinomycetes</taxon>
        <taxon>Pseudonocardiales</taxon>
        <taxon>Pseudonocardiaceae</taxon>
        <taxon>Actinoalloteichus</taxon>
        <taxon>Actinoalloteichus cyanogriseus</taxon>
    </lineage>
</organism>
<comment type="caution">
    <text evidence="1">The sequence shown here is derived from an EMBL/GenBank/DDBJ whole genome shotgun (WGS) entry which is preliminary data.</text>
</comment>
<dbReference type="Proteomes" id="UP000791080">
    <property type="component" value="Unassembled WGS sequence"/>
</dbReference>
<proteinExistence type="predicted"/>
<keyword evidence="2" id="KW-1185">Reference proteome</keyword>
<dbReference type="RefSeq" id="WP_026419410.1">
    <property type="nucleotide sequence ID" value="NZ_AUBJ02000001.1"/>
</dbReference>
<gene>
    <name evidence="1" type="ORF">G443_003846</name>
</gene>
<reference evidence="1 2" key="1">
    <citation type="submission" date="2013-07" db="EMBL/GenBank/DDBJ databases">
        <authorList>
            <consortium name="DOE Joint Genome Institute"/>
            <person name="Reeve W."/>
            <person name="Huntemann M."/>
            <person name="Han J."/>
            <person name="Chen A."/>
            <person name="Kyrpides N."/>
            <person name="Mavromatis K."/>
            <person name="Markowitz V."/>
            <person name="Palaniappan K."/>
            <person name="Ivanova N."/>
            <person name="Schaumberg A."/>
            <person name="Pati A."/>
            <person name="Liolios K."/>
            <person name="Nordberg H.P."/>
            <person name="Cantor M.N."/>
            <person name="Hua S.X."/>
            <person name="Woyke T."/>
        </authorList>
    </citation>
    <scope>NUCLEOTIDE SEQUENCE [LARGE SCALE GENOMIC DNA]</scope>
    <source>
        <strain evidence="1 2">DSM 43889</strain>
    </source>
</reference>
<dbReference type="EMBL" id="AUBJ02000001">
    <property type="protein sequence ID" value="MCP2333576.1"/>
    <property type="molecule type" value="Genomic_DNA"/>
</dbReference>
<accession>A0ABT1JM23</accession>
<reference evidence="1 2" key="2">
    <citation type="submission" date="2022-06" db="EMBL/GenBank/DDBJ databases">
        <title>Genomic Encyclopedia of Type Strains, Phase I: the one thousand microbial genomes (KMG-I) project.</title>
        <authorList>
            <person name="Kyrpides N."/>
        </authorList>
    </citation>
    <scope>NUCLEOTIDE SEQUENCE [LARGE SCALE GENOMIC DNA]</scope>
    <source>
        <strain evidence="1 2">DSM 43889</strain>
    </source>
</reference>
<sequence>MNTDTPARDAVAELVAGAGAVVSPAVDAFVRARAEDPHSVVRTVLARLSGGMRAEGAPAYGLGSARLTVLDVLDRQVTVVVTAD</sequence>
<evidence type="ECO:0000313" key="1">
    <source>
        <dbReference type="EMBL" id="MCP2333576.1"/>
    </source>
</evidence>
<name>A0ABT1JM23_ACTCY</name>
<protein>
    <submittedName>
        <fullName evidence="1">Uncharacterized protein</fullName>
    </submittedName>
</protein>
<evidence type="ECO:0000313" key="2">
    <source>
        <dbReference type="Proteomes" id="UP000791080"/>
    </source>
</evidence>